<dbReference type="EMBL" id="JACTNZ010000010">
    <property type="protein sequence ID" value="KAG5529360.1"/>
    <property type="molecule type" value="Genomic_DNA"/>
</dbReference>
<reference evidence="1" key="1">
    <citation type="submission" date="2020-08" db="EMBL/GenBank/DDBJ databases">
        <title>Plant Genome Project.</title>
        <authorList>
            <person name="Zhang R.-G."/>
        </authorList>
    </citation>
    <scope>NUCLEOTIDE SEQUENCE</scope>
    <source>
        <strain evidence="1">WSP0</strain>
        <tissue evidence="1">Leaf</tissue>
    </source>
</reference>
<gene>
    <name evidence="1" type="ORF">RHGRI_029916</name>
</gene>
<dbReference type="AlphaFoldDB" id="A0AAV6IN89"/>
<sequence>MTIVKRREVSWWAMVTKELQRANNIKVKNHLHGMIFFCRNRVQALSEKPATGFEIAGPLLLLLLLNR</sequence>
<organism evidence="1 2">
    <name type="scientific">Rhododendron griersonianum</name>
    <dbReference type="NCBI Taxonomy" id="479676"/>
    <lineage>
        <taxon>Eukaryota</taxon>
        <taxon>Viridiplantae</taxon>
        <taxon>Streptophyta</taxon>
        <taxon>Embryophyta</taxon>
        <taxon>Tracheophyta</taxon>
        <taxon>Spermatophyta</taxon>
        <taxon>Magnoliopsida</taxon>
        <taxon>eudicotyledons</taxon>
        <taxon>Gunneridae</taxon>
        <taxon>Pentapetalae</taxon>
        <taxon>asterids</taxon>
        <taxon>Ericales</taxon>
        <taxon>Ericaceae</taxon>
        <taxon>Ericoideae</taxon>
        <taxon>Rhodoreae</taxon>
        <taxon>Rhododendron</taxon>
    </lineage>
</organism>
<keyword evidence="2" id="KW-1185">Reference proteome</keyword>
<proteinExistence type="predicted"/>
<accession>A0AAV6IN89</accession>
<dbReference type="Proteomes" id="UP000823749">
    <property type="component" value="Chromosome 10"/>
</dbReference>
<evidence type="ECO:0000313" key="1">
    <source>
        <dbReference type="EMBL" id="KAG5529360.1"/>
    </source>
</evidence>
<name>A0AAV6IN89_9ERIC</name>
<protein>
    <submittedName>
        <fullName evidence="1">Uncharacterized protein</fullName>
    </submittedName>
</protein>
<evidence type="ECO:0000313" key="2">
    <source>
        <dbReference type="Proteomes" id="UP000823749"/>
    </source>
</evidence>
<comment type="caution">
    <text evidence="1">The sequence shown here is derived from an EMBL/GenBank/DDBJ whole genome shotgun (WGS) entry which is preliminary data.</text>
</comment>